<reference evidence="6" key="1">
    <citation type="submission" date="2017-04" db="EMBL/GenBank/DDBJ databases">
        <title>Function of individual gut microbiota members based on whole genome sequencing of pure cultures obtained from chicken caecum.</title>
        <authorList>
            <person name="Medvecky M."/>
            <person name="Cejkova D."/>
            <person name="Polansky O."/>
            <person name="Karasova D."/>
            <person name="Kubasova T."/>
            <person name="Cizek A."/>
            <person name="Rychlik I."/>
        </authorList>
    </citation>
    <scope>NUCLEOTIDE SEQUENCE [LARGE SCALE GENOMIC DNA]</scope>
    <source>
        <strain evidence="6">An109</strain>
    </source>
</reference>
<dbReference type="AlphaFoldDB" id="A0A1Y4VRG0"/>
<dbReference type="CDD" id="cd00761">
    <property type="entry name" value="Glyco_tranf_GTA_type"/>
    <property type="match status" value="1"/>
</dbReference>
<sequence length="342" mass="39952">MPQSLISVIIPVYNAEKTIERCVKSIVSHQASVEIICVDDGSADNSFQILNDLSKEDARLIVVHQTNSGAGEARNTGLKKAVGEYIMFCDADDCYAEDTIDLIAEDIKAYQQDYLVFHRKTVTLNGNTTYWGVGENVLKLECNWHEYLNTYMNQRSHGGVVGTKVFKRSIIEKNDIHFERFIFGEDIWFNLTYIRNAHSFVEDYRAYYIQYQTLGSICLRPYSNYIDLNMEYVEKFRAYFPQDYNHLRGYFANYYYGTLIWAITRIMDGVDAHGLSQKLSAVRNACFRRETSMYLGYLKEYGCLELASIKRCNDLLNKRYFKYLIRYYYLPKIKSAIVRIIR</sequence>
<evidence type="ECO:0000259" key="3">
    <source>
        <dbReference type="Pfam" id="PF00535"/>
    </source>
</evidence>
<dbReference type="SUPFAM" id="SSF53448">
    <property type="entry name" value="Nucleotide-diphospho-sugar transferases"/>
    <property type="match status" value="1"/>
</dbReference>
<dbReference type="Gene3D" id="3.90.550.10">
    <property type="entry name" value="Spore Coat Polysaccharide Biosynthesis Protein SpsA, Chain A"/>
    <property type="match status" value="1"/>
</dbReference>
<dbReference type="RefSeq" id="WP_087317719.1">
    <property type="nucleotide sequence ID" value="NZ_JAHOJA010000004.1"/>
</dbReference>
<dbReference type="InterPro" id="IPR001173">
    <property type="entry name" value="Glyco_trans_2-like"/>
</dbReference>
<keyword evidence="1" id="KW-0328">Glycosyltransferase</keyword>
<evidence type="ECO:0000313" key="4">
    <source>
        <dbReference type="EMBL" id="MCA4522016.1"/>
    </source>
</evidence>
<reference evidence="4" key="3">
    <citation type="submission" date="2023-08" db="EMBL/GenBank/DDBJ databases">
        <title>Mucin Metabolism Genes Underlie the Key Renovations of Bacteroides xylanisolvens Genomes in Captive Great Apes.</title>
        <authorList>
            <person name="Nishida A.H."/>
        </authorList>
    </citation>
    <scope>NUCLEOTIDE SEQUENCE</scope>
    <source>
        <strain evidence="4">P19.10B</strain>
    </source>
</reference>
<dbReference type="PANTHER" id="PTHR22916:SF51">
    <property type="entry name" value="GLYCOSYLTRANSFERASE EPSH-RELATED"/>
    <property type="match status" value="1"/>
</dbReference>
<evidence type="ECO:0000256" key="1">
    <source>
        <dbReference type="ARBA" id="ARBA00022676"/>
    </source>
</evidence>
<gene>
    <name evidence="5" type="ORF">B5E52_04935</name>
    <name evidence="4" type="ORF">LDZ35_02140</name>
</gene>
<dbReference type="GO" id="GO:0016758">
    <property type="term" value="F:hexosyltransferase activity"/>
    <property type="evidence" value="ECO:0007669"/>
    <property type="project" value="UniProtKB-ARBA"/>
</dbReference>
<organism evidence="5 6">
    <name type="scientific">Bacteroides xylanisolvens</name>
    <dbReference type="NCBI Taxonomy" id="371601"/>
    <lineage>
        <taxon>Bacteria</taxon>
        <taxon>Pseudomonadati</taxon>
        <taxon>Bacteroidota</taxon>
        <taxon>Bacteroidia</taxon>
        <taxon>Bacteroidales</taxon>
        <taxon>Bacteroidaceae</taxon>
        <taxon>Bacteroides</taxon>
    </lineage>
</organism>
<name>A0A1Y4VRG0_9BACE</name>
<proteinExistence type="predicted"/>
<dbReference type="EMBL" id="JAIWWW010000005">
    <property type="protein sequence ID" value="MCA4522016.1"/>
    <property type="molecule type" value="Genomic_DNA"/>
</dbReference>
<dbReference type="Proteomes" id="UP000196036">
    <property type="component" value="Unassembled WGS sequence"/>
</dbReference>
<evidence type="ECO:0000313" key="5">
    <source>
        <dbReference type="EMBL" id="OUQ72581.1"/>
    </source>
</evidence>
<dbReference type="EMBL" id="NFLW01000006">
    <property type="protein sequence ID" value="OUQ72581.1"/>
    <property type="molecule type" value="Genomic_DNA"/>
</dbReference>
<keyword evidence="2" id="KW-0808">Transferase</keyword>
<evidence type="ECO:0000256" key="2">
    <source>
        <dbReference type="ARBA" id="ARBA00022679"/>
    </source>
</evidence>
<feature type="domain" description="Glycosyltransferase 2-like" evidence="3">
    <location>
        <begin position="7"/>
        <end position="172"/>
    </location>
</feature>
<dbReference type="Proteomes" id="UP001197958">
    <property type="component" value="Unassembled WGS sequence"/>
</dbReference>
<comment type="caution">
    <text evidence="5">The sequence shown here is derived from an EMBL/GenBank/DDBJ whole genome shotgun (WGS) entry which is preliminary data.</text>
</comment>
<dbReference type="PANTHER" id="PTHR22916">
    <property type="entry name" value="GLYCOSYLTRANSFERASE"/>
    <property type="match status" value="1"/>
</dbReference>
<protein>
    <submittedName>
        <fullName evidence="4">Glycosyltransferase</fullName>
    </submittedName>
</protein>
<accession>A0A1Y4VRG0</accession>
<dbReference type="Pfam" id="PF00535">
    <property type="entry name" value="Glycos_transf_2"/>
    <property type="match status" value="1"/>
</dbReference>
<evidence type="ECO:0000313" key="6">
    <source>
        <dbReference type="Proteomes" id="UP000196036"/>
    </source>
</evidence>
<reference evidence="5" key="2">
    <citation type="journal article" date="2018" name="BMC Genomics">
        <title>Whole genome sequencing and function prediction of 133 gut anaerobes isolated from chicken caecum in pure cultures.</title>
        <authorList>
            <person name="Medvecky M."/>
            <person name="Cejkova D."/>
            <person name="Polansky O."/>
            <person name="Karasova D."/>
            <person name="Kubasova T."/>
            <person name="Cizek A."/>
            <person name="Rychlik I."/>
        </authorList>
    </citation>
    <scope>NUCLEOTIDE SEQUENCE</scope>
    <source>
        <strain evidence="5">An109</strain>
    </source>
</reference>
<dbReference type="InterPro" id="IPR029044">
    <property type="entry name" value="Nucleotide-diphossugar_trans"/>
</dbReference>